<dbReference type="AlphaFoldDB" id="M2AZW4"/>
<keyword evidence="2" id="KW-1185">Reference proteome</keyword>
<gene>
    <name evidence="1" type="ORF">RE6C_03776</name>
</gene>
<sequence>MFRAKGEAIILAAEWGPLVRRLIRVSRRPPLSFRPAGILPPGTLVLPLP</sequence>
<comment type="caution">
    <text evidence="1">The sequence shown here is derived from an EMBL/GenBank/DDBJ whole genome shotgun (WGS) entry which is preliminary data.</text>
</comment>
<reference evidence="1" key="2">
    <citation type="journal article" date="2013" name="Mar. Genomics">
        <title>Expression of sulfatases in Rhodopirellula baltica and the diversity of sulfatases in the genus Rhodopirellula.</title>
        <authorList>
            <person name="Wegner C.E."/>
            <person name="Richter-Heitmann T."/>
            <person name="Klindworth A."/>
            <person name="Klockow C."/>
            <person name="Richter M."/>
            <person name="Achstetter T."/>
            <person name="Glockner F.O."/>
            <person name="Harder J."/>
        </authorList>
    </citation>
    <scope>NUCLEOTIDE SEQUENCE [LARGE SCALE GENOMIC DNA]</scope>
    <source>
        <strain evidence="1">6C</strain>
    </source>
</reference>
<protein>
    <submittedName>
        <fullName evidence="1">Uncharacterized protein</fullName>
    </submittedName>
</protein>
<dbReference type="EMBL" id="ANMO01000171">
    <property type="protein sequence ID" value="EMB15489.1"/>
    <property type="molecule type" value="Genomic_DNA"/>
</dbReference>
<dbReference type="Proteomes" id="UP000011529">
    <property type="component" value="Unassembled WGS sequence"/>
</dbReference>
<accession>M2AZW4</accession>
<reference evidence="1" key="1">
    <citation type="submission" date="2012-11" db="EMBL/GenBank/DDBJ databases">
        <title>Permanent draft genomes of Rhodopirellula europaea strain SH398 and 6C.</title>
        <authorList>
            <person name="Richter M."/>
            <person name="Richter-Heitmann T."/>
            <person name="Frank C."/>
            <person name="Harder J."/>
            <person name="Glockner F.O."/>
        </authorList>
    </citation>
    <scope>NUCLEOTIDE SEQUENCE</scope>
    <source>
        <strain evidence="1">6C</strain>
    </source>
</reference>
<organism evidence="1 2">
    <name type="scientific">Rhodopirellula europaea 6C</name>
    <dbReference type="NCBI Taxonomy" id="1263867"/>
    <lineage>
        <taxon>Bacteria</taxon>
        <taxon>Pseudomonadati</taxon>
        <taxon>Planctomycetota</taxon>
        <taxon>Planctomycetia</taxon>
        <taxon>Pirellulales</taxon>
        <taxon>Pirellulaceae</taxon>
        <taxon>Rhodopirellula</taxon>
    </lineage>
</organism>
<name>M2AZW4_9BACT</name>
<evidence type="ECO:0000313" key="2">
    <source>
        <dbReference type="Proteomes" id="UP000011529"/>
    </source>
</evidence>
<dbReference type="PATRIC" id="fig|1263867.3.peg.4033"/>
<evidence type="ECO:0000313" key="1">
    <source>
        <dbReference type="EMBL" id="EMB15489.1"/>
    </source>
</evidence>
<proteinExistence type="predicted"/>